<evidence type="ECO:0000313" key="2">
    <source>
        <dbReference type="EMBL" id="GGM55356.1"/>
    </source>
</evidence>
<dbReference type="Proteomes" id="UP000637578">
    <property type="component" value="Unassembled WGS sequence"/>
</dbReference>
<protein>
    <recommendedName>
        <fullName evidence="1">TNase-like domain-containing protein</fullName>
    </recommendedName>
</protein>
<dbReference type="SUPFAM" id="SSF50199">
    <property type="entry name" value="Staphylococcal nuclease"/>
    <property type="match status" value="1"/>
</dbReference>
<dbReference type="PROSITE" id="PS50830">
    <property type="entry name" value="TNASE_3"/>
    <property type="match status" value="1"/>
</dbReference>
<dbReference type="Pfam" id="PF00565">
    <property type="entry name" value="SNase"/>
    <property type="match status" value="1"/>
</dbReference>
<proteinExistence type="predicted"/>
<evidence type="ECO:0000313" key="3">
    <source>
        <dbReference type="Proteomes" id="UP000637578"/>
    </source>
</evidence>
<organism evidence="2 3">
    <name type="scientific">Longimycelium tulufanense</name>
    <dbReference type="NCBI Taxonomy" id="907463"/>
    <lineage>
        <taxon>Bacteria</taxon>
        <taxon>Bacillati</taxon>
        <taxon>Actinomycetota</taxon>
        <taxon>Actinomycetes</taxon>
        <taxon>Pseudonocardiales</taxon>
        <taxon>Pseudonocardiaceae</taxon>
        <taxon>Longimycelium</taxon>
    </lineage>
</organism>
<accession>A0A8J3FV54</accession>
<gene>
    <name evidence="2" type="ORF">GCM10012275_28130</name>
</gene>
<keyword evidence="3" id="KW-1185">Reference proteome</keyword>
<dbReference type="SMART" id="SM00318">
    <property type="entry name" value="SNc"/>
    <property type="match status" value="1"/>
</dbReference>
<dbReference type="InterPro" id="IPR035437">
    <property type="entry name" value="SNase_OB-fold_sf"/>
</dbReference>
<feature type="domain" description="TNase-like" evidence="1">
    <location>
        <begin position="2"/>
        <end position="105"/>
    </location>
</feature>
<name>A0A8J3FV54_9PSEU</name>
<reference evidence="2" key="2">
    <citation type="submission" date="2020-09" db="EMBL/GenBank/DDBJ databases">
        <authorList>
            <person name="Sun Q."/>
            <person name="Zhou Y."/>
        </authorList>
    </citation>
    <scope>NUCLEOTIDE SEQUENCE</scope>
    <source>
        <strain evidence="2">CGMCC 4.5737</strain>
    </source>
</reference>
<dbReference type="RefSeq" id="WP_189057736.1">
    <property type="nucleotide sequence ID" value="NZ_BMMK01000011.1"/>
</dbReference>
<dbReference type="InterPro" id="IPR016071">
    <property type="entry name" value="Staphylococal_nuclease_OB-fold"/>
</dbReference>
<dbReference type="EMBL" id="BMMK01000011">
    <property type="protein sequence ID" value="GGM55356.1"/>
    <property type="molecule type" value="Genomic_DNA"/>
</dbReference>
<dbReference type="AlphaFoldDB" id="A0A8J3FV54"/>
<reference evidence="2" key="1">
    <citation type="journal article" date="2014" name="Int. J. Syst. Evol. Microbiol.">
        <title>Complete genome sequence of Corynebacterium casei LMG S-19264T (=DSM 44701T), isolated from a smear-ripened cheese.</title>
        <authorList>
            <consortium name="US DOE Joint Genome Institute (JGI-PGF)"/>
            <person name="Walter F."/>
            <person name="Albersmeier A."/>
            <person name="Kalinowski J."/>
            <person name="Ruckert C."/>
        </authorList>
    </citation>
    <scope>NUCLEOTIDE SEQUENCE</scope>
    <source>
        <strain evidence="2">CGMCC 4.5737</strain>
    </source>
</reference>
<sequence length="105" mass="11865">MYEYRAAVVRVVDGDTVRLDIDLGMDVHIYDVSCRLEGIDAPEAHTPEGRASKLWLANLLRPGTEVCVKTTKADKYGRYLVKMWLGEQHVNAALVDAGHAHWKTW</sequence>
<comment type="caution">
    <text evidence="2">The sequence shown here is derived from an EMBL/GenBank/DDBJ whole genome shotgun (WGS) entry which is preliminary data.</text>
</comment>
<dbReference type="Gene3D" id="2.40.50.90">
    <property type="match status" value="1"/>
</dbReference>
<evidence type="ECO:0000259" key="1">
    <source>
        <dbReference type="PROSITE" id="PS50830"/>
    </source>
</evidence>